<dbReference type="InParanoid" id="A0A4S2MUV9"/>
<keyword evidence="1" id="KW-0472">Membrane</keyword>
<reference evidence="2 3" key="1">
    <citation type="submission" date="2019-04" db="EMBL/GenBank/DDBJ databases">
        <title>Comparative genomics and transcriptomics to analyze fruiting body development in filamentous ascomycetes.</title>
        <authorList>
            <consortium name="DOE Joint Genome Institute"/>
            <person name="Lutkenhaus R."/>
            <person name="Traeger S."/>
            <person name="Breuer J."/>
            <person name="Kuo A."/>
            <person name="Lipzen A."/>
            <person name="Pangilinan J."/>
            <person name="Dilworth D."/>
            <person name="Sandor L."/>
            <person name="Poggeler S."/>
            <person name="Barry K."/>
            <person name="Grigoriev I.V."/>
            <person name="Nowrousian M."/>
        </authorList>
    </citation>
    <scope>NUCLEOTIDE SEQUENCE [LARGE SCALE GENOMIC DNA]</scope>
    <source>
        <strain evidence="2 3">CBS 389.68</strain>
    </source>
</reference>
<gene>
    <name evidence="2" type="ORF">EX30DRAFT_57527</name>
</gene>
<feature type="transmembrane region" description="Helical" evidence="1">
    <location>
        <begin position="32"/>
        <end position="55"/>
    </location>
</feature>
<accession>A0A4S2MUV9</accession>
<keyword evidence="1" id="KW-0812">Transmembrane</keyword>
<protein>
    <recommendedName>
        <fullName evidence="4">Transmembrane protein</fullName>
    </recommendedName>
</protein>
<keyword evidence="1" id="KW-1133">Transmembrane helix</keyword>
<evidence type="ECO:0000256" key="1">
    <source>
        <dbReference type="SAM" id="Phobius"/>
    </source>
</evidence>
<organism evidence="2 3">
    <name type="scientific">Ascodesmis nigricans</name>
    <dbReference type="NCBI Taxonomy" id="341454"/>
    <lineage>
        <taxon>Eukaryota</taxon>
        <taxon>Fungi</taxon>
        <taxon>Dikarya</taxon>
        <taxon>Ascomycota</taxon>
        <taxon>Pezizomycotina</taxon>
        <taxon>Pezizomycetes</taxon>
        <taxon>Pezizales</taxon>
        <taxon>Ascodesmidaceae</taxon>
        <taxon>Ascodesmis</taxon>
    </lineage>
</organism>
<name>A0A4S2MUV9_9PEZI</name>
<sequence>MLSPSLYPLDVSVDCCAAYDGSKLPWFVFRCWSFSGFFISFFLFLQFLGLLFSFLPAAFMLLMSSVVTVDGELRQRNWGIAFYLFTCYYGDDRPVSGEDGERE</sequence>
<evidence type="ECO:0000313" key="2">
    <source>
        <dbReference type="EMBL" id="TGZ80350.1"/>
    </source>
</evidence>
<evidence type="ECO:0008006" key="4">
    <source>
        <dbReference type="Google" id="ProtNLM"/>
    </source>
</evidence>
<proteinExistence type="predicted"/>
<dbReference type="Proteomes" id="UP000298138">
    <property type="component" value="Unassembled WGS sequence"/>
</dbReference>
<evidence type="ECO:0000313" key="3">
    <source>
        <dbReference type="Proteomes" id="UP000298138"/>
    </source>
</evidence>
<dbReference type="AlphaFoldDB" id="A0A4S2MUV9"/>
<keyword evidence="3" id="KW-1185">Reference proteome</keyword>
<dbReference type="EMBL" id="ML220125">
    <property type="protein sequence ID" value="TGZ80350.1"/>
    <property type="molecule type" value="Genomic_DNA"/>
</dbReference>